<proteinExistence type="inferred from homology"/>
<dbReference type="GO" id="GO:0005886">
    <property type="term" value="C:plasma membrane"/>
    <property type="evidence" value="ECO:0007669"/>
    <property type="project" value="UniProtKB-SubCell"/>
</dbReference>
<evidence type="ECO:0000256" key="5">
    <source>
        <dbReference type="ARBA" id="ARBA00022475"/>
    </source>
</evidence>
<protein>
    <submittedName>
        <fullName evidence="8">Uncharacterized protein</fullName>
    </submittedName>
</protein>
<sequence>MSCIFSLFVKPHFNRPICHSIDQAGLKKKSRNFNSSIGFSCYGLNNSPKPIKISISIKPEKFHKHQHPKDLNFYDSSLAKENPKHGEDGFKKTKSRGLKIYRELKKVKQPRLSSYLNSLFTNGEKTKISSNDDEDRILKSTCLKMNIISTPCGHKNLDMDQLQNVEAIKTLI</sequence>
<dbReference type="AlphaFoldDB" id="A0A9J5WBM8"/>
<evidence type="ECO:0000256" key="2">
    <source>
        <dbReference type="ARBA" id="ARBA00004236"/>
    </source>
</evidence>
<comment type="subcellular location">
    <subcellularLocation>
        <location evidence="2">Cell membrane</location>
    </subcellularLocation>
</comment>
<keyword evidence="9" id="KW-1185">Reference proteome</keyword>
<comment type="function">
    <text evidence="1">Involved in auxin transport. Regulator of the auxin signaling pathway.</text>
</comment>
<dbReference type="PANTHER" id="PTHR33541">
    <property type="entry name" value="PROTEIN BIG GRAIN 1-LIKE A-RELATED"/>
    <property type="match status" value="1"/>
</dbReference>
<evidence type="ECO:0000256" key="4">
    <source>
        <dbReference type="ARBA" id="ARBA00022448"/>
    </source>
</evidence>
<dbReference type="PANTHER" id="PTHR33541:SF20">
    <property type="entry name" value="PROTEIN BIG GRAIN 1-LIKE B"/>
    <property type="match status" value="1"/>
</dbReference>
<dbReference type="InterPro" id="IPR039621">
    <property type="entry name" value="BG1-like"/>
</dbReference>
<evidence type="ECO:0000313" key="9">
    <source>
        <dbReference type="Proteomes" id="UP000824120"/>
    </source>
</evidence>
<comment type="caution">
    <text evidence="8">The sequence shown here is derived from an EMBL/GenBank/DDBJ whole genome shotgun (WGS) entry which is preliminary data.</text>
</comment>
<name>A0A9J5WBM8_SOLCO</name>
<keyword evidence="5" id="KW-1003">Cell membrane</keyword>
<dbReference type="OrthoDB" id="1301809at2759"/>
<dbReference type="EMBL" id="JACXVP010000012">
    <property type="protein sequence ID" value="KAG5572933.1"/>
    <property type="molecule type" value="Genomic_DNA"/>
</dbReference>
<evidence type="ECO:0000256" key="3">
    <source>
        <dbReference type="ARBA" id="ARBA00010067"/>
    </source>
</evidence>
<dbReference type="GO" id="GO:0009734">
    <property type="term" value="P:auxin-activated signaling pathway"/>
    <property type="evidence" value="ECO:0007669"/>
    <property type="project" value="UniProtKB-KW"/>
</dbReference>
<accession>A0A9J5WBM8</accession>
<keyword evidence="4" id="KW-0813">Transport</keyword>
<evidence type="ECO:0000313" key="8">
    <source>
        <dbReference type="EMBL" id="KAG5572933.1"/>
    </source>
</evidence>
<evidence type="ECO:0000256" key="6">
    <source>
        <dbReference type="ARBA" id="ARBA00023136"/>
    </source>
</evidence>
<keyword evidence="6" id="KW-0472">Membrane</keyword>
<reference evidence="8 9" key="1">
    <citation type="submission" date="2020-09" db="EMBL/GenBank/DDBJ databases">
        <title>De no assembly of potato wild relative species, Solanum commersonii.</title>
        <authorList>
            <person name="Cho K."/>
        </authorList>
    </citation>
    <scope>NUCLEOTIDE SEQUENCE [LARGE SCALE GENOMIC DNA]</scope>
    <source>
        <strain evidence="8">LZ3.2</strain>
        <tissue evidence="8">Leaf</tissue>
    </source>
</reference>
<comment type="similarity">
    <text evidence="3">Belongs to the BIG GRAIN 1 (BG1) plant protein family.</text>
</comment>
<keyword evidence="7" id="KW-0927">Auxin signaling pathway</keyword>
<evidence type="ECO:0000256" key="7">
    <source>
        <dbReference type="ARBA" id="ARBA00023294"/>
    </source>
</evidence>
<gene>
    <name evidence="8" type="ORF">H5410_062699</name>
</gene>
<evidence type="ECO:0000256" key="1">
    <source>
        <dbReference type="ARBA" id="ARBA00002281"/>
    </source>
</evidence>
<dbReference type="Proteomes" id="UP000824120">
    <property type="component" value="Chromosome 12"/>
</dbReference>
<organism evidence="8 9">
    <name type="scientific">Solanum commersonii</name>
    <name type="common">Commerson's wild potato</name>
    <name type="synonym">Commerson's nightshade</name>
    <dbReference type="NCBI Taxonomy" id="4109"/>
    <lineage>
        <taxon>Eukaryota</taxon>
        <taxon>Viridiplantae</taxon>
        <taxon>Streptophyta</taxon>
        <taxon>Embryophyta</taxon>
        <taxon>Tracheophyta</taxon>
        <taxon>Spermatophyta</taxon>
        <taxon>Magnoliopsida</taxon>
        <taxon>eudicotyledons</taxon>
        <taxon>Gunneridae</taxon>
        <taxon>Pentapetalae</taxon>
        <taxon>asterids</taxon>
        <taxon>lamiids</taxon>
        <taxon>Solanales</taxon>
        <taxon>Solanaceae</taxon>
        <taxon>Solanoideae</taxon>
        <taxon>Solaneae</taxon>
        <taxon>Solanum</taxon>
    </lineage>
</organism>